<organism evidence="2 3">
    <name type="scientific">Cinara cedri</name>
    <dbReference type="NCBI Taxonomy" id="506608"/>
    <lineage>
        <taxon>Eukaryota</taxon>
        <taxon>Metazoa</taxon>
        <taxon>Ecdysozoa</taxon>
        <taxon>Arthropoda</taxon>
        <taxon>Hexapoda</taxon>
        <taxon>Insecta</taxon>
        <taxon>Pterygota</taxon>
        <taxon>Neoptera</taxon>
        <taxon>Paraneoptera</taxon>
        <taxon>Hemiptera</taxon>
        <taxon>Sternorrhyncha</taxon>
        <taxon>Aphidomorpha</taxon>
        <taxon>Aphidoidea</taxon>
        <taxon>Aphididae</taxon>
        <taxon>Lachninae</taxon>
        <taxon>Cinara</taxon>
    </lineage>
</organism>
<reference evidence="2 3" key="1">
    <citation type="submission" date="2019-08" db="EMBL/GenBank/DDBJ databases">
        <authorList>
            <person name="Alioto T."/>
            <person name="Alioto T."/>
            <person name="Gomez Garrido J."/>
        </authorList>
    </citation>
    <scope>NUCLEOTIDE SEQUENCE [LARGE SCALE GENOMIC DNA]</scope>
</reference>
<feature type="region of interest" description="Disordered" evidence="1">
    <location>
        <begin position="1"/>
        <end position="28"/>
    </location>
</feature>
<dbReference type="AlphaFoldDB" id="A0A5E4LY88"/>
<dbReference type="EMBL" id="CABPRJ010000004">
    <property type="protein sequence ID" value="VVC24707.1"/>
    <property type="molecule type" value="Genomic_DNA"/>
</dbReference>
<sequence>MPRGSEQQQQQQQHIFKPDSARENDQIAGGYCESADRESFGSVAEVIFRLFASSSVTPSTPPPIEVL</sequence>
<proteinExistence type="predicted"/>
<keyword evidence="3" id="KW-1185">Reference proteome</keyword>
<evidence type="ECO:0000313" key="3">
    <source>
        <dbReference type="Proteomes" id="UP000325440"/>
    </source>
</evidence>
<feature type="compositionally biased region" description="Basic and acidic residues" evidence="1">
    <location>
        <begin position="16"/>
        <end position="25"/>
    </location>
</feature>
<gene>
    <name evidence="2" type="ORF">CINCED_3A008791</name>
</gene>
<name>A0A5E4LY88_9HEMI</name>
<evidence type="ECO:0000313" key="2">
    <source>
        <dbReference type="EMBL" id="VVC24707.1"/>
    </source>
</evidence>
<protein>
    <submittedName>
        <fullName evidence="2">Uncharacterized protein</fullName>
    </submittedName>
</protein>
<evidence type="ECO:0000256" key="1">
    <source>
        <dbReference type="SAM" id="MobiDB-lite"/>
    </source>
</evidence>
<accession>A0A5E4LY88</accession>
<dbReference type="Proteomes" id="UP000325440">
    <property type="component" value="Unassembled WGS sequence"/>
</dbReference>